<evidence type="ECO:0000256" key="2">
    <source>
        <dbReference type="ARBA" id="ARBA00004370"/>
    </source>
</evidence>
<dbReference type="EMBL" id="AMEZ01000029">
    <property type="protein sequence ID" value="EKY27891.1"/>
    <property type="molecule type" value="Genomic_DNA"/>
</dbReference>
<dbReference type="FunFam" id="3.30.565.10:FF:000006">
    <property type="entry name" value="Sensor histidine kinase WalK"/>
    <property type="match status" value="1"/>
</dbReference>
<dbReference type="InterPro" id="IPR004358">
    <property type="entry name" value="Sig_transdc_His_kin-like_C"/>
</dbReference>
<dbReference type="OrthoDB" id="9813394at2"/>
<dbReference type="Pfam" id="PF00512">
    <property type="entry name" value="HisKA"/>
    <property type="match status" value="1"/>
</dbReference>
<keyword evidence="7" id="KW-0902">Two-component regulatory system</keyword>
<evidence type="ECO:0000256" key="6">
    <source>
        <dbReference type="ARBA" id="ARBA00022777"/>
    </source>
</evidence>
<feature type="domain" description="Histidine kinase" evidence="8">
    <location>
        <begin position="140"/>
        <end position="363"/>
    </location>
</feature>
<dbReference type="SUPFAM" id="SSF55874">
    <property type="entry name" value="ATPase domain of HSP90 chaperone/DNA topoisomerase II/histidine kinase"/>
    <property type="match status" value="1"/>
</dbReference>
<dbReference type="PROSITE" id="PS50109">
    <property type="entry name" value="HIS_KIN"/>
    <property type="match status" value="1"/>
</dbReference>
<dbReference type="eggNOG" id="COG5002">
    <property type="taxonomic scope" value="Bacteria"/>
</dbReference>
<dbReference type="EC" id="2.7.13.3" evidence="3"/>
<evidence type="ECO:0000259" key="9">
    <source>
        <dbReference type="PROSITE" id="PS50112"/>
    </source>
</evidence>
<dbReference type="SMART" id="SM00388">
    <property type="entry name" value="HisKA"/>
    <property type="match status" value="1"/>
</dbReference>
<dbReference type="SMART" id="SM00387">
    <property type="entry name" value="HATPase_c"/>
    <property type="match status" value="1"/>
</dbReference>
<dbReference type="Gene3D" id="3.30.450.20">
    <property type="entry name" value="PAS domain"/>
    <property type="match status" value="1"/>
</dbReference>
<evidence type="ECO:0000313" key="11">
    <source>
        <dbReference type="Proteomes" id="UP000010420"/>
    </source>
</evidence>
<evidence type="ECO:0000256" key="7">
    <source>
        <dbReference type="ARBA" id="ARBA00023012"/>
    </source>
</evidence>
<feature type="domain" description="PAS" evidence="9">
    <location>
        <begin position="11"/>
        <end position="52"/>
    </location>
</feature>
<sequence>MEGRFMRKKLSREEIESILDLIPLQIAYRDLEGKHIYFNKSYASQLGINKKEELYGKKYEEINELIYNVNQIKKTDEEVLKRKTNIEYKEVIYINNKKYIYEINKIAILDKNNAKGILSIMKTISYDEELDKLKEGFFSNLTHEFRTPINIIITTIQLLENQLKVFNISDYKNLLLKSIERIRINSLRILRLSNNFIDLTNIYNDNVNLNLHNYDIVSTVEDICLDINNYGKFKNLKIIFDTEIEEKIVSFDKVKLERIVINLISNSIKFNDGNRIINVSIYLKNNKVNISVKDNGYGISEKKLQTIFSEFSNSEKRLNKVSEGCGVGLAIVKNLVEAHKGEIKVKSELGKGSEFIIKIPDVFIKDLENDSWLNKVYNNREERINMELSDIYE</sequence>
<dbReference type="PROSITE" id="PS50112">
    <property type="entry name" value="PAS"/>
    <property type="match status" value="1"/>
</dbReference>
<dbReference type="GO" id="GO:0016020">
    <property type="term" value="C:membrane"/>
    <property type="evidence" value="ECO:0007669"/>
    <property type="project" value="UniProtKB-SubCell"/>
</dbReference>
<evidence type="ECO:0000256" key="3">
    <source>
        <dbReference type="ARBA" id="ARBA00012438"/>
    </source>
</evidence>
<keyword evidence="5" id="KW-0808">Transferase</keyword>
<dbReference type="PRINTS" id="PR00344">
    <property type="entry name" value="BCTRLSENSOR"/>
</dbReference>
<evidence type="ECO:0000256" key="4">
    <source>
        <dbReference type="ARBA" id="ARBA00022553"/>
    </source>
</evidence>
<accession>L1QIY8</accession>
<name>L1QIY8_9CLOT</name>
<dbReference type="AlphaFoldDB" id="L1QIY8"/>
<dbReference type="SUPFAM" id="SSF47384">
    <property type="entry name" value="Homodimeric domain of signal transducing histidine kinase"/>
    <property type="match status" value="1"/>
</dbReference>
<dbReference type="GO" id="GO:0000155">
    <property type="term" value="F:phosphorelay sensor kinase activity"/>
    <property type="evidence" value="ECO:0007669"/>
    <property type="project" value="InterPro"/>
</dbReference>
<dbReference type="InterPro" id="IPR003661">
    <property type="entry name" value="HisK_dim/P_dom"/>
</dbReference>
<dbReference type="PANTHER" id="PTHR43547:SF2">
    <property type="entry name" value="HYBRID SIGNAL TRANSDUCTION HISTIDINE KINASE C"/>
    <property type="match status" value="1"/>
</dbReference>
<evidence type="ECO:0000313" key="10">
    <source>
        <dbReference type="EMBL" id="EKY27891.1"/>
    </source>
</evidence>
<dbReference type="InterPro" id="IPR036097">
    <property type="entry name" value="HisK_dim/P_sf"/>
</dbReference>
<keyword evidence="11" id="KW-1185">Reference proteome</keyword>
<dbReference type="Gene3D" id="1.10.287.130">
    <property type="match status" value="1"/>
</dbReference>
<keyword evidence="4" id="KW-0597">Phosphoprotein</keyword>
<dbReference type="Pfam" id="PF02518">
    <property type="entry name" value="HATPase_c"/>
    <property type="match status" value="1"/>
</dbReference>
<dbReference type="PATRIC" id="fig|545697.3.peg.1116"/>
<dbReference type="InterPro" id="IPR000014">
    <property type="entry name" value="PAS"/>
</dbReference>
<dbReference type="InterPro" id="IPR035965">
    <property type="entry name" value="PAS-like_dom_sf"/>
</dbReference>
<organism evidence="10 11">
    <name type="scientific">Clostridium celatum DSM 1785</name>
    <dbReference type="NCBI Taxonomy" id="545697"/>
    <lineage>
        <taxon>Bacteria</taxon>
        <taxon>Bacillati</taxon>
        <taxon>Bacillota</taxon>
        <taxon>Clostridia</taxon>
        <taxon>Eubacteriales</taxon>
        <taxon>Clostridiaceae</taxon>
        <taxon>Clostridium</taxon>
    </lineage>
</organism>
<comment type="catalytic activity">
    <reaction evidence="1">
        <text>ATP + protein L-histidine = ADP + protein N-phospho-L-histidine.</text>
        <dbReference type="EC" id="2.7.13.3"/>
    </reaction>
</comment>
<dbReference type="CDD" id="cd00075">
    <property type="entry name" value="HATPase"/>
    <property type="match status" value="1"/>
</dbReference>
<dbReference type="PANTHER" id="PTHR43547">
    <property type="entry name" value="TWO-COMPONENT HISTIDINE KINASE"/>
    <property type="match status" value="1"/>
</dbReference>
<dbReference type="InterPro" id="IPR003594">
    <property type="entry name" value="HATPase_dom"/>
</dbReference>
<dbReference type="STRING" id="545697.HMPREF0216_01136"/>
<evidence type="ECO:0000259" key="8">
    <source>
        <dbReference type="PROSITE" id="PS50109"/>
    </source>
</evidence>
<gene>
    <name evidence="10" type="ORF">HMPREF0216_01136</name>
</gene>
<comment type="subcellular location">
    <subcellularLocation>
        <location evidence="2">Membrane</location>
    </subcellularLocation>
</comment>
<evidence type="ECO:0000256" key="5">
    <source>
        <dbReference type="ARBA" id="ARBA00022679"/>
    </source>
</evidence>
<dbReference type="Gene3D" id="3.30.565.10">
    <property type="entry name" value="Histidine kinase-like ATPase, C-terminal domain"/>
    <property type="match status" value="1"/>
</dbReference>
<dbReference type="InterPro" id="IPR005467">
    <property type="entry name" value="His_kinase_dom"/>
</dbReference>
<dbReference type="InterPro" id="IPR036890">
    <property type="entry name" value="HATPase_C_sf"/>
</dbReference>
<dbReference type="Proteomes" id="UP000010420">
    <property type="component" value="Unassembled WGS sequence"/>
</dbReference>
<evidence type="ECO:0000256" key="1">
    <source>
        <dbReference type="ARBA" id="ARBA00000085"/>
    </source>
</evidence>
<proteinExistence type="predicted"/>
<comment type="caution">
    <text evidence="10">The sequence shown here is derived from an EMBL/GenBank/DDBJ whole genome shotgun (WGS) entry which is preliminary data.</text>
</comment>
<protein>
    <recommendedName>
        <fullName evidence="3">histidine kinase</fullName>
        <ecNumber evidence="3">2.7.13.3</ecNumber>
    </recommendedName>
</protein>
<dbReference type="HOGENOM" id="CLU_000445_89_20_9"/>
<keyword evidence="6 10" id="KW-0418">Kinase</keyword>
<dbReference type="SUPFAM" id="SSF55785">
    <property type="entry name" value="PYP-like sensor domain (PAS domain)"/>
    <property type="match status" value="1"/>
</dbReference>
<reference evidence="10 11" key="1">
    <citation type="submission" date="2012-05" db="EMBL/GenBank/DDBJ databases">
        <authorList>
            <person name="Weinstock G."/>
            <person name="Sodergren E."/>
            <person name="Lobos E.A."/>
            <person name="Fulton L."/>
            <person name="Fulton R."/>
            <person name="Courtney L."/>
            <person name="Fronick C."/>
            <person name="O'Laughlin M."/>
            <person name="Godfrey J."/>
            <person name="Wilson R.M."/>
            <person name="Miner T."/>
            <person name="Farmer C."/>
            <person name="Delehaunty K."/>
            <person name="Cordes M."/>
            <person name="Minx P."/>
            <person name="Tomlinson C."/>
            <person name="Chen J."/>
            <person name="Wollam A."/>
            <person name="Pepin K.H."/>
            <person name="Bhonagiri V."/>
            <person name="Zhang X."/>
            <person name="Suruliraj S."/>
            <person name="Warren W."/>
            <person name="Mitreva M."/>
            <person name="Mardis E.R."/>
            <person name="Wilson R.K."/>
        </authorList>
    </citation>
    <scope>NUCLEOTIDE SEQUENCE [LARGE SCALE GENOMIC DNA]</scope>
    <source>
        <strain evidence="10 11">DSM 1785</strain>
    </source>
</reference>